<sequence length="176" mass="19855">MNSKLLRKIHIYLSLICFSFLFLFCFTAISLNHPTWFSTEASVKQQHISVTEHKPSTYIIALTANNIELSQSQAKQLLANSELTIASPGKRTDLYIDNENSVIEVIHTNFGVIAMLNELHQNRHTPALWTLVSDVIAAIIMLICISGTWLSLKHKAQRRRYLYLLAASTVALITMA</sequence>
<dbReference type="PANTHER" id="PTHR40115">
    <property type="entry name" value="INNER MEMBRANE PROTEIN WITH PEPSY TM HELIX"/>
    <property type="match status" value="1"/>
</dbReference>
<dbReference type="OrthoDB" id="27171at2"/>
<feature type="transmembrane region" description="Helical" evidence="1">
    <location>
        <begin position="127"/>
        <end position="152"/>
    </location>
</feature>
<gene>
    <name evidence="2" type="ordered locus">swp_3069</name>
</gene>
<protein>
    <submittedName>
        <fullName evidence="2">PepSY-associated TM helix</fullName>
    </submittedName>
</protein>
<accession>B8CPS1</accession>
<dbReference type="Proteomes" id="UP000000753">
    <property type="component" value="Chromosome"/>
</dbReference>
<dbReference type="AlphaFoldDB" id="B8CPS1"/>
<dbReference type="RefSeq" id="WP_020913135.1">
    <property type="nucleotide sequence ID" value="NC_011566.1"/>
</dbReference>
<dbReference type="Pfam" id="PF16357">
    <property type="entry name" value="PepSY_TM_like_2"/>
    <property type="match status" value="1"/>
</dbReference>
<organism evidence="2 3">
    <name type="scientific">Shewanella piezotolerans (strain WP3 / JCM 13877)</name>
    <dbReference type="NCBI Taxonomy" id="225849"/>
    <lineage>
        <taxon>Bacteria</taxon>
        <taxon>Pseudomonadati</taxon>
        <taxon>Pseudomonadota</taxon>
        <taxon>Gammaproteobacteria</taxon>
        <taxon>Alteromonadales</taxon>
        <taxon>Shewanellaceae</taxon>
        <taxon>Shewanella</taxon>
    </lineage>
</organism>
<keyword evidence="1" id="KW-0472">Membrane</keyword>
<evidence type="ECO:0000313" key="3">
    <source>
        <dbReference type="Proteomes" id="UP000000753"/>
    </source>
</evidence>
<reference evidence="2 3" key="1">
    <citation type="journal article" date="2008" name="PLoS ONE">
        <title>Environmental adaptation: genomic analysis of the piezotolerant and psychrotolerant deep-sea iron reducing bacterium Shewanella piezotolerans WP3.</title>
        <authorList>
            <person name="Wang F."/>
            <person name="Wang J."/>
            <person name="Jian H."/>
            <person name="Zhang B."/>
            <person name="Li S."/>
            <person name="Wang F."/>
            <person name="Zeng X."/>
            <person name="Gao L."/>
            <person name="Bartlett D.H."/>
            <person name="Yu J."/>
            <person name="Hu S."/>
            <person name="Xiao X."/>
        </authorList>
    </citation>
    <scope>NUCLEOTIDE SEQUENCE [LARGE SCALE GENOMIC DNA]</scope>
    <source>
        <strain evidence="3">WP3 / JCM 13877</strain>
    </source>
</reference>
<dbReference type="eggNOG" id="COG3295">
    <property type="taxonomic scope" value="Bacteria"/>
</dbReference>
<evidence type="ECO:0000256" key="1">
    <source>
        <dbReference type="SAM" id="Phobius"/>
    </source>
</evidence>
<evidence type="ECO:0000313" key="2">
    <source>
        <dbReference type="EMBL" id="ACJ29784.1"/>
    </source>
</evidence>
<dbReference type="STRING" id="225849.swp_3069"/>
<dbReference type="HOGENOM" id="CLU_114004_0_0_6"/>
<name>B8CPS1_SHEPW</name>
<dbReference type="KEGG" id="swp:swp_3069"/>
<dbReference type="EMBL" id="CP000472">
    <property type="protein sequence ID" value="ACJ29784.1"/>
    <property type="molecule type" value="Genomic_DNA"/>
</dbReference>
<keyword evidence="1" id="KW-0812">Transmembrane</keyword>
<keyword evidence="3" id="KW-1185">Reference proteome</keyword>
<proteinExistence type="predicted"/>
<dbReference type="PANTHER" id="PTHR40115:SF1">
    <property type="entry name" value="INNER MEMBRANE PROTEIN WITH PEPSY TM HELIX"/>
    <property type="match status" value="1"/>
</dbReference>
<dbReference type="InterPro" id="IPR032307">
    <property type="entry name" value="PepSY_TM-like_2"/>
</dbReference>
<feature type="transmembrane region" description="Helical" evidence="1">
    <location>
        <begin position="12"/>
        <end position="31"/>
    </location>
</feature>
<keyword evidence="1" id="KW-1133">Transmembrane helix</keyword>